<protein>
    <recommendedName>
        <fullName evidence="2">Heparan-alpha-glucosaminide N-acetyltransferase catalytic domain-containing protein</fullName>
    </recommendedName>
</protein>
<keyword evidence="1" id="KW-1133">Transmembrane helix</keyword>
<feature type="transmembrane region" description="Helical" evidence="1">
    <location>
        <begin position="77"/>
        <end position="94"/>
    </location>
</feature>
<dbReference type="STRING" id="663278.Ethha_1957"/>
<dbReference type="EMBL" id="CP002400">
    <property type="protein sequence ID" value="ADU27475.1"/>
    <property type="molecule type" value="Genomic_DNA"/>
</dbReference>
<evidence type="ECO:0000259" key="2">
    <source>
        <dbReference type="Pfam" id="PF07786"/>
    </source>
</evidence>
<dbReference type="RefSeq" id="WP_013485823.1">
    <property type="nucleotide sequence ID" value="NC_014828.1"/>
</dbReference>
<gene>
    <name evidence="3" type="ordered locus">Ethha_1957</name>
</gene>
<feature type="transmembrane region" description="Helical" evidence="1">
    <location>
        <begin position="185"/>
        <end position="205"/>
    </location>
</feature>
<accession>E6U2T3</accession>
<organism evidence="3 4">
    <name type="scientific">Ethanoligenens harbinense (strain DSM 18485 / JCM 12961 / CGMCC 1.5033 / YUAN-3)</name>
    <dbReference type="NCBI Taxonomy" id="663278"/>
    <lineage>
        <taxon>Bacteria</taxon>
        <taxon>Bacillati</taxon>
        <taxon>Bacillota</taxon>
        <taxon>Clostridia</taxon>
        <taxon>Eubacteriales</taxon>
        <taxon>Oscillospiraceae</taxon>
        <taxon>Ethanoligenens</taxon>
    </lineage>
</organism>
<evidence type="ECO:0000313" key="4">
    <source>
        <dbReference type="Proteomes" id="UP000001551"/>
    </source>
</evidence>
<feature type="domain" description="Heparan-alpha-glucosaminide N-acetyltransferase catalytic" evidence="2">
    <location>
        <begin position="10"/>
        <end position="238"/>
    </location>
</feature>
<feature type="transmembrane region" description="Helical" evidence="1">
    <location>
        <begin position="44"/>
        <end position="65"/>
    </location>
</feature>
<dbReference type="AlphaFoldDB" id="E6U2T3"/>
<evidence type="ECO:0000256" key="1">
    <source>
        <dbReference type="SAM" id="Phobius"/>
    </source>
</evidence>
<keyword evidence="1" id="KW-0472">Membrane</keyword>
<dbReference type="Pfam" id="PF07786">
    <property type="entry name" value="HGSNAT_cat"/>
    <property type="match status" value="1"/>
</dbReference>
<name>E6U2T3_ETHHY</name>
<proteinExistence type="predicted"/>
<sequence>MELIVKKHARIDLLDAVRGVAILAMVFYHALFDLTAIFGVRIPLFAWLTPLEPPFAGAFILLAGLSCRFSHNNVRRALRVLAIAAAVTIGTVLFLPDEAIWFGILHFMGVAILLYIPCRPLLDRTPMAVSLTVLGALFVLTYTLPSSGLLGIPGLFGFVLPTDWFSTPYLFWLGLPDPSFASADYFPLLPWLFLFLIGAVLGTPVKERRLPEWFYTARMPVLAAAGRNTLLIYALHQPVLYGVMYLIFSIIK</sequence>
<keyword evidence="4" id="KW-1185">Reference proteome</keyword>
<dbReference type="HOGENOM" id="CLU_067755_0_1_9"/>
<evidence type="ECO:0000313" key="3">
    <source>
        <dbReference type="EMBL" id="ADU27475.1"/>
    </source>
</evidence>
<dbReference type="Proteomes" id="UP000001551">
    <property type="component" value="Chromosome"/>
</dbReference>
<feature type="transmembrane region" description="Helical" evidence="1">
    <location>
        <begin position="230"/>
        <end position="251"/>
    </location>
</feature>
<dbReference type="eggNOG" id="COG3503">
    <property type="taxonomic scope" value="Bacteria"/>
</dbReference>
<feature type="transmembrane region" description="Helical" evidence="1">
    <location>
        <begin position="125"/>
        <end position="144"/>
    </location>
</feature>
<reference evidence="3 4" key="1">
    <citation type="submission" date="2010-12" db="EMBL/GenBank/DDBJ databases">
        <title>Complete sequence of Ethanoligenens harbinense YUAN-3.</title>
        <authorList>
            <person name="Lucas S."/>
            <person name="Copeland A."/>
            <person name="Lapidus A."/>
            <person name="Cheng J.-F."/>
            <person name="Bruce D."/>
            <person name="Goodwin L."/>
            <person name="Pitluck S."/>
            <person name="Chertkov O."/>
            <person name="Misra M."/>
            <person name="Detter J.C."/>
            <person name="Han C."/>
            <person name="Tapia R."/>
            <person name="Land M."/>
            <person name="Hauser L."/>
            <person name="Jeffries C."/>
            <person name="Kyrpides N."/>
            <person name="Ivanova N."/>
            <person name="Mikhailova N."/>
            <person name="Wang A."/>
            <person name="Mouttaki H."/>
            <person name="He Z."/>
            <person name="Zhou J."/>
            <person name="Hemme C.L."/>
            <person name="Woyke T."/>
        </authorList>
    </citation>
    <scope>NUCLEOTIDE SEQUENCE [LARGE SCALE GENOMIC DNA]</scope>
    <source>
        <strain evidence="4">DSM 18485 / JCM 12961 / CGMCC 1.5033 / YUAN-3</strain>
    </source>
</reference>
<feature type="transmembrane region" description="Helical" evidence="1">
    <location>
        <begin position="20"/>
        <end position="38"/>
    </location>
</feature>
<dbReference type="InterPro" id="IPR012429">
    <property type="entry name" value="HGSNAT_cat"/>
</dbReference>
<dbReference type="KEGG" id="eha:Ethha_1957"/>
<feature type="transmembrane region" description="Helical" evidence="1">
    <location>
        <begin position="100"/>
        <end position="118"/>
    </location>
</feature>
<keyword evidence="1" id="KW-0812">Transmembrane</keyword>